<protein>
    <submittedName>
        <fullName evidence="2">Uncharacterized protein</fullName>
    </submittedName>
</protein>
<proteinExistence type="evidence at transcript level"/>
<evidence type="ECO:0000313" key="2">
    <source>
        <dbReference type="EMBL" id="ACN35053.1"/>
    </source>
</evidence>
<sequence length="120" mass="13086">MEAVLDNLLAVLSPLVAVVQHIHVAPCLEAEPRFPHLPPHLHPSSFLPRCCRRRALPPIAGTWAVACGGGGTSDLAGGFRRRRAGARLRKPRLQGSRRASHQDQVVVFSQQDGMESSARR</sequence>
<dbReference type="AlphaFoldDB" id="C0PIN7"/>
<accession>C0PIN7</accession>
<feature type="region of interest" description="Disordered" evidence="1">
    <location>
        <begin position="88"/>
        <end position="120"/>
    </location>
</feature>
<evidence type="ECO:0000256" key="1">
    <source>
        <dbReference type="SAM" id="MobiDB-lite"/>
    </source>
</evidence>
<name>C0PIN7_MAIZE</name>
<organism evidence="2">
    <name type="scientific">Zea mays</name>
    <name type="common">Maize</name>
    <dbReference type="NCBI Taxonomy" id="4577"/>
    <lineage>
        <taxon>Eukaryota</taxon>
        <taxon>Viridiplantae</taxon>
        <taxon>Streptophyta</taxon>
        <taxon>Embryophyta</taxon>
        <taxon>Tracheophyta</taxon>
        <taxon>Spermatophyta</taxon>
        <taxon>Magnoliopsida</taxon>
        <taxon>Liliopsida</taxon>
        <taxon>Poales</taxon>
        <taxon>Poaceae</taxon>
        <taxon>PACMAD clade</taxon>
        <taxon>Panicoideae</taxon>
        <taxon>Andropogonodae</taxon>
        <taxon>Andropogoneae</taxon>
        <taxon>Tripsacinae</taxon>
        <taxon>Zea</taxon>
    </lineage>
</organism>
<reference evidence="2" key="1">
    <citation type="journal article" date="2009" name="PLoS Genet.">
        <title>Sequencing, mapping, and analysis of 27,455 maize full-length cDNAs.</title>
        <authorList>
            <person name="Soderlund C."/>
            <person name="Descour A."/>
            <person name="Kudrna D."/>
            <person name="Bomhoff M."/>
            <person name="Boyd L."/>
            <person name="Currie J."/>
            <person name="Angelova A."/>
            <person name="Collura K."/>
            <person name="Wissotski M."/>
            <person name="Ashley E."/>
            <person name="Morrow D."/>
            <person name="Fernandes J."/>
            <person name="Walbot V."/>
            <person name="Yu Y."/>
        </authorList>
    </citation>
    <scope>NUCLEOTIDE SEQUENCE</scope>
    <source>
        <strain evidence="2">B73</strain>
    </source>
</reference>
<dbReference type="EMBL" id="BT068156">
    <property type="protein sequence ID" value="ACN35053.1"/>
    <property type="molecule type" value="mRNA"/>
</dbReference>
<reference evidence="2" key="2">
    <citation type="submission" date="2012-06" db="EMBL/GenBank/DDBJ databases">
        <authorList>
            <person name="Yu Y."/>
            <person name="Currie J."/>
            <person name="Lomeli R."/>
            <person name="Angelova A."/>
            <person name="Collura K."/>
            <person name="Wissotski M."/>
            <person name="Campos D."/>
            <person name="Kudrna D."/>
            <person name="Golser W."/>
            <person name="Ashely E."/>
            <person name="Descour A."/>
            <person name="Fernandes J."/>
            <person name="Soderlund C."/>
            <person name="Walbot V."/>
        </authorList>
    </citation>
    <scope>NUCLEOTIDE SEQUENCE</scope>
    <source>
        <strain evidence="2">B73</strain>
    </source>
</reference>